<keyword evidence="3" id="KW-1185">Reference proteome</keyword>
<dbReference type="AlphaFoldDB" id="A0A0A0F2J0"/>
<dbReference type="Gene3D" id="1.10.1220.10">
    <property type="entry name" value="Met repressor-like"/>
    <property type="match status" value="1"/>
</dbReference>
<organism evidence="2 3">
    <name type="scientific">Lysobacter arseniciresistens ZS79</name>
    <dbReference type="NCBI Taxonomy" id="913325"/>
    <lineage>
        <taxon>Bacteria</taxon>
        <taxon>Pseudomonadati</taxon>
        <taxon>Pseudomonadota</taxon>
        <taxon>Gammaproteobacteria</taxon>
        <taxon>Lysobacterales</taxon>
        <taxon>Lysobacteraceae</taxon>
        <taxon>Novilysobacter</taxon>
    </lineage>
</organism>
<sequence length="93" mass="10351">MAIATTSLKIDPELKQRVQRLAQARHRSAHWLMREAVAQYVEREEKREAFRQAGLAAWAAYQETGFHVTAGEADAWMAALEAGTDADAPECHG</sequence>
<dbReference type="STRING" id="913325.N799_03140"/>
<dbReference type="OrthoDB" id="5298181at2"/>
<evidence type="ECO:0000259" key="1">
    <source>
        <dbReference type="Pfam" id="PF01402"/>
    </source>
</evidence>
<comment type="caution">
    <text evidence="2">The sequence shown here is derived from an EMBL/GenBank/DDBJ whole genome shotgun (WGS) entry which is preliminary data.</text>
</comment>
<protein>
    <submittedName>
        <fullName evidence="2">CopG family transcriptional regulator</fullName>
    </submittedName>
</protein>
<dbReference type="Pfam" id="PF01402">
    <property type="entry name" value="RHH_1"/>
    <property type="match status" value="1"/>
</dbReference>
<dbReference type="RefSeq" id="WP_036210241.1">
    <property type="nucleotide sequence ID" value="NZ_AVPT01000011.1"/>
</dbReference>
<feature type="domain" description="Ribbon-helix-helix protein CopG" evidence="1">
    <location>
        <begin position="6"/>
        <end position="44"/>
    </location>
</feature>
<evidence type="ECO:0000313" key="3">
    <source>
        <dbReference type="Proteomes" id="UP000029989"/>
    </source>
</evidence>
<dbReference type="InterPro" id="IPR002145">
    <property type="entry name" value="CopG"/>
</dbReference>
<dbReference type="GO" id="GO:0006355">
    <property type="term" value="P:regulation of DNA-templated transcription"/>
    <property type="evidence" value="ECO:0007669"/>
    <property type="project" value="InterPro"/>
</dbReference>
<dbReference type="Proteomes" id="UP000029989">
    <property type="component" value="Unassembled WGS sequence"/>
</dbReference>
<reference evidence="2 3" key="1">
    <citation type="journal article" date="2015" name="Stand. Genomic Sci.">
        <title>Genomic information of the arsenic-resistant bacterium Lysobacter arseniciresistens type strain ZS79(T) and comparison of Lysobacter draft genomes.</title>
        <authorList>
            <person name="Liu L."/>
            <person name="Zhang S."/>
            <person name="Luo M."/>
            <person name="Wang G."/>
        </authorList>
    </citation>
    <scope>NUCLEOTIDE SEQUENCE [LARGE SCALE GENOMIC DNA]</scope>
    <source>
        <strain evidence="2 3">ZS79</strain>
    </source>
</reference>
<dbReference type="CDD" id="cd22233">
    <property type="entry name" value="RHH_CopAso-like"/>
    <property type="match status" value="1"/>
</dbReference>
<dbReference type="InterPro" id="IPR010985">
    <property type="entry name" value="Ribbon_hlx_hlx"/>
</dbReference>
<name>A0A0A0F2J0_9GAMM</name>
<dbReference type="InterPro" id="IPR013321">
    <property type="entry name" value="Arc_rbn_hlx_hlx"/>
</dbReference>
<dbReference type="eggNOG" id="COG3905">
    <property type="taxonomic scope" value="Bacteria"/>
</dbReference>
<accession>A0A0A0F2J0</accession>
<gene>
    <name evidence="2" type="ORF">N799_03140</name>
</gene>
<evidence type="ECO:0000313" key="2">
    <source>
        <dbReference type="EMBL" id="KGM56563.1"/>
    </source>
</evidence>
<proteinExistence type="predicted"/>
<dbReference type="EMBL" id="AVPT01000011">
    <property type="protein sequence ID" value="KGM56563.1"/>
    <property type="molecule type" value="Genomic_DNA"/>
</dbReference>
<dbReference type="SUPFAM" id="SSF47598">
    <property type="entry name" value="Ribbon-helix-helix"/>
    <property type="match status" value="1"/>
</dbReference>